<organism evidence="2 3">
    <name type="scientific">Armatimonas rosea</name>
    <dbReference type="NCBI Taxonomy" id="685828"/>
    <lineage>
        <taxon>Bacteria</taxon>
        <taxon>Bacillati</taxon>
        <taxon>Armatimonadota</taxon>
        <taxon>Armatimonadia</taxon>
        <taxon>Armatimonadales</taxon>
        <taxon>Armatimonadaceae</taxon>
        <taxon>Armatimonas</taxon>
    </lineage>
</organism>
<sequence>MTTPCKIAPETLTALHESALPWWQALALKSHTRRCTSCQAQLAHCIALDTQLRTLAPIPAELTQSLVQKHRRLLLGSSLVLALLGAGTWRFFTPEITWADVERAMKQVESVHWKRTIRQERIDPLPVVSALVRLSDRSLNPPAPTFTYSYSYQKSPAWHQGDYSDPYFDSSPRPQLDNLDAVINRDWTTLHPLLPDAHQHHFSPPKVQWFQGKRALVFTRKINLPKNMYNYTSLGIEEDTVIVDPQTRHIVWRNRVFTSAESKSDFKISDTCERISYSRISKQVILQKNLQTNEANIIRNSISDFAKARESSDRKNTSFTYQLLRSIPANKTQDPNAVAFLFRVILEFIDTKQRQTVKEHYVLRFERSGSGEFTLVTRPLPPPQPLPLSDAPPAR</sequence>
<accession>A0A7W9W679</accession>
<evidence type="ECO:0000313" key="2">
    <source>
        <dbReference type="EMBL" id="MBB6049307.1"/>
    </source>
</evidence>
<dbReference type="RefSeq" id="WP_184192918.1">
    <property type="nucleotide sequence ID" value="NZ_JACHGW010000001.1"/>
</dbReference>
<proteinExistence type="predicted"/>
<dbReference type="Proteomes" id="UP000520814">
    <property type="component" value="Unassembled WGS sequence"/>
</dbReference>
<protein>
    <recommendedName>
        <fullName evidence="4">Zf-HC2 domain-containing protein</fullName>
    </recommendedName>
</protein>
<keyword evidence="3" id="KW-1185">Reference proteome</keyword>
<evidence type="ECO:0008006" key="4">
    <source>
        <dbReference type="Google" id="ProtNLM"/>
    </source>
</evidence>
<evidence type="ECO:0000256" key="1">
    <source>
        <dbReference type="SAM" id="MobiDB-lite"/>
    </source>
</evidence>
<feature type="region of interest" description="Disordered" evidence="1">
    <location>
        <begin position="374"/>
        <end position="395"/>
    </location>
</feature>
<name>A0A7W9W679_ARMRO</name>
<comment type="caution">
    <text evidence="2">The sequence shown here is derived from an EMBL/GenBank/DDBJ whole genome shotgun (WGS) entry which is preliminary data.</text>
</comment>
<dbReference type="AlphaFoldDB" id="A0A7W9W679"/>
<dbReference type="EMBL" id="JACHGW010000001">
    <property type="protein sequence ID" value="MBB6049307.1"/>
    <property type="molecule type" value="Genomic_DNA"/>
</dbReference>
<gene>
    <name evidence="2" type="ORF">HNQ39_001069</name>
</gene>
<reference evidence="2 3" key="1">
    <citation type="submission" date="2020-08" db="EMBL/GenBank/DDBJ databases">
        <title>Genomic Encyclopedia of Type Strains, Phase IV (KMG-IV): sequencing the most valuable type-strain genomes for metagenomic binning, comparative biology and taxonomic classification.</title>
        <authorList>
            <person name="Goeker M."/>
        </authorList>
    </citation>
    <scope>NUCLEOTIDE SEQUENCE [LARGE SCALE GENOMIC DNA]</scope>
    <source>
        <strain evidence="2 3">DSM 23562</strain>
    </source>
</reference>
<evidence type="ECO:0000313" key="3">
    <source>
        <dbReference type="Proteomes" id="UP000520814"/>
    </source>
</evidence>